<evidence type="ECO:0000256" key="1">
    <source>
        <dbReference type="SAM" id="SignalP"/>
    </source>
</evidence>
<keyword evidence="1" id="KW-0732">Signal</keyword>
<gene>
    <name evidence="2" type="ORF">B0T15DRAFT_543336</name>
</gene>
<dbReference type="GeneID" id="87888814"/>
<dbReference type="EMBL" id="JAUDZG010000007">
    <property type="protein sequence ID" value="KAK3302600.1"/>
    <property type="molecule type" value="Genomic_DNA"/>
</dbReference>
<sequence length="120" mass="13201">MLSNFLFQVIMYVVVGSLPHIPGFFRFPAPREILHLLPAPPMFSAASPASRNLGATKSAAPCLAHRVGPFTCCLLILPLRHRNWMLDTTYGGANRYLRQALVLLVCHQVTVGTSMRGKPS</sequence>
<keyword evidence="3" id="KW-1185">Reference proteome</keyword>
<evidence type="ECO:0000313" key="2">
    <source>
        <dbReference type="EMBL" id="KAK3302600.1"/>
    </source>
</evidence>
<accession>A0AAJ0LYR5</accession>
<name>A0AAJ0LYR5_9PEZI</name>
<protein>
    <recommendedName>
        <fullName evidence="4">Secreted protein</fullName>
    </recommendedName>
</protein>
<reference evidence="2" key="1">
    <citation type="journal article" date="2023" name="Mol. Phylogenet. Evol.">
        <title>Genome-scale phylogeny and comparative genomics of the fungal order Sordariales.</title>
        <authorList>
            <person name="Hensen N."/>
            <person name="Bonometti L."/>
            <person name="Westerberg I."/>
            <person name="Brannstrom I.O."/>
            <person name="Guillou S."/>
            <person name="Cros-Aarteil S."/>
            <person name="Calhoun S."/>
            <person name="Haridas S."/>
            <person name="Kuo A."/>
            <person name="Mondo S."/>
            <person name="Pangilinan J."/>
            <person name="Riley R."/>
            <person name="LaButti K."/>
            <person name="Andreopoulos B."/>
            <person name="Lipzen A."/>
            <person name="Chen C."/>
            <person name="Yan M."/>
            <person name="Daum C."/>
            <person name="Ng V."/>
            <person name="Clum A."/>
            <person name="Steindorff A."/>
            <person name="Ohm R.A."/>
            <person name="Martin F."/>
            <person name="Silar P."/>
            <person name="Natvig D.O."/>
            <person name="Lalanne C."/>
            <person name="Gautier V."/>
            <person name="Ament-Velasquez S.L."/>
            <person name="Kruys A."/>
            <person name="Hutchinson M.I."/>
            <person name="Powell A.J."/>
            <person name="Barry K."/>
            <person name="Miller A.N."/>
            <person name="Grigoriev I.V."/>
            <person name="Debuchy R."/>
            <person name="Gladieux P."/>
            <person name="Hiltunen Thoren M."/>
            <person name="Johannesson H."/>
        </authorList>
    </citation>
    <scope>NUCLEOTIDE SEQUENCE</scope>
    <source>
        <strain evidence="2">CBS 333.67</strain>
    </source>
</reference>
<evidence type="ECO:0008006" key="4">
    <source>
        <dbReference type="Google" id="ProtNLM"/>
    </source>
</evidence>
<dbReference type="Proteomes" id="UP001273166">
    <property type="component" value="Unassembled WGS sequence"/>
</dbReference>
<dbReference type="AlphaFoldDB" id="A0AAJ0LYR5"/>
<comment type="caution">
    <text evidence="2">The sequence shown here is derived from an EMBL/GenBank/DDBJ whole genome shotgun (WGS) entry which is preliminary data.</text>
</comment>
<organism evidence="2 3">
    <name type="scientific">Chaetomium strumarium</name>
    <dbReference type="NCBI Taxonomy" id="1170767"/>
    <lineage>
        <taxon>Eukaryota</taxon>
        <taxon>Fungi</taxon>
        <taxon>Dikarya</taxon>
        <taxon>Ascomycota</taxon>
        <taxon>Pezizomycotina</taxon>
        <taxon>Sordariomycetes</taxon>
        <taxon>Sordariomycetidae</taxon>
        <taxon>Sordariales</taxon>
        <taxon>Chaetomiaceae</taxon>
        <taxon>Chaetomium</taxon>
    </lineage>
</organism>
<dbReference type="RefSeq" id="XP_062718380.1">
    <property type="nucleotide sequence ID" value="XM_062869985.1"/>
</dbReference>
<feature type="signal peptide" evidence="1">
    <location>
        <begin position="1"/>
        <end position="16"/>
    </location>
</feature>
<feature type="chain" id="PRO_5042569637" description="Secreted protein" evidence="1">
    <location>
        <begin position="17"/>
        <end position="120"/>
    </location>
</feature>
<reference evidence="2" key="2">
    <citation type="submission" date="2023-06" db="EMBL/GenBank/DDBJ databases">
        <authorList>
            <consortium name="Lawrence Berkeley National Laboratory"/>
            <person name="Mondo S.J."/>
            <person name="Hensen N."/>
            <person name="Bonometti L."/>
            <person name="Westerberg I."/>
            <person name="Brannstrom I.O."/>
            <person name="Guillou S."/>
            <person name="Cros-Aarteil S."/>
            <person name="Calhoun S."/>
            <person name="Haridas S."/>
            <person name="Kuo A."/>
            <person name="Pangilinan J."/>
            <person name="Riley R."/>
            <person name="Labutti K."/>
            <person name="Andreopoulos B."/>
            <person name="Lipzen A."/>
            <person name="Chen C."/>
            <person name="Yanf M."/>
            <person name="Daum C."/>
            <person name="Ng V."/>
            <person name="Clum A."/>
            <person name="Steindorff A."/>
            <person name="Ohm R."/>
            <person name="Martin F."/>
            <person name="Silar P."/>
            <person name="Natvig D."/>
            <person name="Lalanne C."/>
            <person name="Gautier V."/>
            <person name="Ament-Velasquez S.L."/>
            <person name="Kruys A."/>
            <person name="Hutchinson M.I."/>
            <person name="Powell A.J."/>
            <person name="Barry K."/>
            <person name="Miller A.N."/>
            <person name="Grigoriev I.V."/>
            <person name="Debuchy R."/>
            <person name="Gladieux P."/>
            <person name="Thoren M.H."/>
            <person name="Johannesson H."/>
        </authorList>
    </citation>
    <scope>NUCLEOTIDE SEQUENCE</scope>
    <source>
        <strain evidence="2">CBS 333.67</strain>
    </source>
</reference>
<evidence type="ECO:0000313" key="3">
    <source>
        <dbReference type="Proteomes" id="UP001273166"/>
    </source>
</evidence>
<proteinExistence type="predicted"/>